<proteinExistence type="predicted"/>
<evidence type="ECO:0000313" key="2">
    <source>
        <dbReference type="Proteomes" id="UP000616201"/>
    </source>
</evidence>
<evidence type="ECO:0000313" key="1">
    <source>
        <dbReference type="EMBL" id="MBE8714572.1"/>
    </source>
</evidence>
<dbReference type="EMBL" id="PRDK01000006">
    <property type="protein sequence ID" value="MBE8714572.1"/>
    <property type="molecule type" value="Genomic_DNA"/>
</dbReference>
<gene>
    <name evidence="1" type="ORF">C4F49_12860</name>
</gene>
<reference evidence="1" key="1">
    <citation type="submission" date="2018-02" db="EMBL/GenBank/DDBJ databases">
        <authorList>
            <person name="Vasarhelyi B.M."/>
            <person name="Deshmukh S."/>
            <person name="Balint B."/>
            <person name="Kukolya J."/>
        </authorList>
    </citation>
    <scope>NUCLEOTIDE SEQUENCE</scope>
    <source>
        <strain evidence="1">KB22</strain>
    </source>
</reference>
<sequence>MTALKTKRTCPEGYVFYKASDCNTCPTCEKNSKPTTGFLSAFSAPVRRALASEAIDSVEKLATYSEKEILKLHGIGKSSLPIFYKNLSDAGLSFKD</sequence>
<name>A0A928V139_9SPHI</name>
<comment type="caution">
    <text evidence="1">The sequence shown here is derived from an EMBL/GenBank/DDBJ whole genome shotgun (WGS) entry which is preliminary data.</text>
</comment>
<dbReference type="SUPFAM" id="SSF47789">
    <property type="entry name" value="C-terminal domain of RNA polymerase alpha subunit"/>
    <property type="match status" value="1"/>
</dbReference>
<dbReference type="AlphaFoldDB" id="A0A928V139"/>
<organism evidence="1 2">
    <name type="scientific">Sphingobacterium hungaricum</name>
    <dbReference type="NCBI Taxonomy" id="2082723"/>
    <lineage>
        <taxon>Bacteria</taxon>
        <taxon>Pseudomonadati</taxon>
        <taxon>Bacteroidota</taxon>
        <taxon>Sphingobacteriia</taxon>
        <taxon>Sphingobacteriales</taxon>
        <taxon>Sphingobacteriaceae</taxon>
        <taxon>Sphingobacterium</taxon>
    </lineage>
</organism>
<protein>
    <recommendedName>
        <fullName evidence="3">RNA polymerase alpha subunit C-terminal domain-containing protein</fullName>
    </recommendedName>
</protein>
<dbReference type="Proteomes" id="UP000616201">
    <property type="component" value="Unassembled WGS sequence"/>
</dbReference>
<dbReference type="RefSeq" id="WP_196936173.1">
    <property type="nucleotide sequence ID" value="NZ_MU158698.1"/>
</dbReference>
<evidence type="ECO:0008006" key="3">
    <source>
        <dbReference type="Google" id="ProtNLM"/>
    </source>
</evidence>
<dbReference type="NCBIfam" id="NF005841">
    <property type="entry name" value="PRK07758.1"/>
    <property type="match status" value="1"/>
</dbReference>
<dbReference type="Gene3D" id="1.10.150.20">
    <property type="entry name" value="5' to 3' exonuclease, C-terminal subdomain"/>
    <property type="match status" value="1"/>
</dbReference>
<accession>A0A928V139</accession>
<keyword evidence="2" id="KW-1185">Reference proteome</keyword>